<dbReference type="AlphaFoldDB" id="A0A7J0FVG0"/>
<protein>
    <submittedName>
        <fullName evidence="5">Keratin-associated protein, putative</fullName>
    </submittedName>
</protein>
<dbReference type="GO" id="GO:0000166">
    <property type="term" value="F:nucleotide binding"/>
    <property type="evidence" value="ECO:0007669"/>
    <property type="project" value="UniProtKB-KW"/>
</dbReference>
<dbReference type="Pfam" id="PF18052">
    <property type="entry name" value="Rx_N"/>
    <property type="match status" value="1"/>
</dbReference>
<dbReference type="Gene3D" id="1.20.5.4130">
    <property type="match status" value="1"/>
</dbReference>
<sequence>MAVGEIFLADFIPVLFEKLASGELLNFARREQIPTLLMKWSRMLAEIEAVLPDAEEKQITERGIQMWLEDLEDFAYDLDDVPDKIATEALRRKLMEESRASTSKVAARASSTDSQRTQATSLIHESCIYGRDDDNKTIIELLPCDESKLHIEGLNVVENVGLEFYGLGCSNHFPSLEILRFKNGKIDLLLELTRKFKHLLTCQSSPLKVVPSFWVRDDEGWEHIEWCIGQHTGWTCSE</sequence>
<name>A0A7J0FVG0_9ERIC</name>
<evidence type="ECO:0000256" key="3">
    <source>
        <dbReference type="ARBA" id="ARBA00022821"/>
    </source>
</evidence>
<gene>
    <name evidence="5" type="ORF">Acr_15g0012800</name>
</gene>
<dbReference type="EMBL" id="BJWL01000015">
    <property type="protein sequence ID" value="GFZ02672.1"/>
    <property type="molecule type" value="Genomic_DNA"/>
</dbReference>
<feature type="domain" description="Disease resistance N-terminal" evidence="4">
    <location>
        <begin position="11"/>
        <end position="100"/>
    </location>
</feature>
<dbReference type="InterPro" id="IPR041118">
    <property type="entry name" value="Rx_N"/>
</dbReference>
<evidence type="ECO:0000313" key="6">
    <source>
        <dbReference type="Proteomes" id="UP000585474"/>
    </source>
</evidence>
<dbReference type="GO" id="GO:0006952">
    <property type="term" value="P:defense response"/>
    <property type="evidence" value="ECO:0007669"/>
    <property type="project" value="UniProtKB-KW"/>
</dbReference>
<accession>A0A7J0FVG0</accession>
<reference evidence="5 6" key="1">
    <citation type="submission" date="2019-07" db="EMBL/GenBank/DDBJ databases">
        <title>De Novo Assembly of kiwifruit Actinidia rufa.</title>
        <authorList>
            <person name="Sugita-Konishi S."/>
            <person name="Sato K."/>
            <person name="Mori E."/>
            <person name="Abe Y."/>
            <person name="Kisaki G."/>
            <person name="Hamano K."/>
            <person name="Suezawa K."/>
            <person name="Otani M."/>
            <person name="Fukuda T."/>
            <person name="Manabe T."/>
            <person name="Gomi K."/>
            <person name="Tabuchi M."/>
            <person name="Akimitsu K."/>
            <person name="Kataoka I."/>
        </authorList>
    </citation>
    <scope>NUCLEOTIDE SEQUENCE [LARGE SCALE GENOMIC DNA]</scope>
    <source>
        <strain evidence="6">cv. Fuchu</strain>
    </source>
</reference>
<evidence type="ECO:0000259" key="4">
    <source>
        <dbReference type="Pfam" id="PF18052"/>
    </source>
</evidence>
<dbReference type="Proteomes" id="UP000585474">
    <property type="component" value="Unassembled WGS sequence"/>
</dbReference>
<keyword evidence="6" id="KW-1185">Reference proteome</keyword>
<comment type="caution">
    <text evidence="5">The sequence shown here is derived from an EMBL/GenBank/DDBJ whole genome shotgun (WGS) entry which is preliminary data.</text>
</comment>
<keyword evidence="1" id="KW-0677">Repeat</keyword>
<dbReference type="OrthoDB" id="688937at2759"/>
<evidence type="ECO:0000313" key="5">
    <source>
        <dbReference type="EMBL" id="GFZ02672.1"/>
    </source>
</evidence>
<evidence type="ECO:0000256" key="2">
    <source>
        <dbReference type="ARBA" id="ARBA00022741"/>
    </source>
</evidence>
<keyword evidence="2" id="KW-0547">Nucleotide-binding</keyword>
<evidence type="ECO:0000256" key="1">
    <source>
        <dbReference type="ARBA" id="ARBA00022737"/>
    </source>
</evidence>
<organism evidence="5 6">
    <name type="scientific">Actinidia rufa</name>
    <dbReference type="NCBI Taxonomy" id="165716"/>
    <lineage>
        <taxon>Eukaryota</taxon>
        <taxon>Viridiplantae</taxon>
        <taxon>Streptophyta</taxon>
        <taxon>Embryophyta</taxon>
        <taxon>Tracheophyta</taxon>
        <taxon>Spermatophyta</taxon>
        <taxon>Magnoliopsida</taxon>
        <taxon>eudicotyledons</taxon>
        <taxon>Gunneridae</taxon>
        <taxon>Pentapetalae</taxon>
        <taxon>asterids</taxon>
        <taxon>Ericales</taxon>
        <taxon>Actinidiaceae</taxon>
        <taxon>Actinidia</taxon>
    </lineage>
</organism>
<keyword evidence="3" id="KW-0611">Plant defense</keyword>
<proteinExistence type="predicted"/>